<feature type="signal peptide" evidence="1">
    <location>
        <begin position="1"/>
        <end position="19"/>
    </location>
</feature>
<protein>
    <submittedName>
        <fullName evidence="2">Uncharacterized protein</fullName>
    </submittedName>
</protein>
<feature type="chain" id="PRO_5015182597" evidence="1">
    <location>
        <begin position="20"/>
        <end position="72"/>
    </location>
</feature>
<dbReference type="AlphaFoldDB" id="A0A2P5A9A7"/>
<keyword evidence="3" id="KW-1185">Reference proteome</keyword>
<evidence type="ECO:0000313" key="2">
    <source>
        <dbReference type="EMBL" id="PON33094.1"/>
    </source>
</evidence>
<proteinExistence type="predicted"/>
<sequence length="72" mass="8370">MAAFSRFLMVLVFFHFSSKRECYNGDYGHMEIEYPYHKDGATSWAEFSFGMKLSSLEELGEARFDGRRRGGD</sequence>
<accession>A0A2P5A9A7</accession>
<comment type="caution">
    <text evidence="2">The sequence shown here is derived from an EMBL/GenBank/DDBJ whole genome shotgun (WGS) entry which is preliminary data.</text>
</comment>
<dbReference type="Proteomes" id="UP000237105">
    <property type="component" value="Unassembled WGS sequence"/>
</dbReference>
<keyword evidence="1" id="KW-0732">Signal</keyword>
<gene>
    <name evidence="2" type="ORF">PanWU01x14_355500</name>
</gene>
<evidence type="ECO:0000313" key="3">
    <source>
        <dbReference type="Proteomes" id="UP000237105"/>
    </source>
</evidence>
<name>A0A2P5A9A7_PARAD</name>
<reference evidence="3" key="1">
    <citation type="submission" date="2016-06" db="EMBL/GenBank/DDBJ databases">
        <title>Parallel loss of symbiosis genes in relatives of nitrogen-fixing non-legume Parasponia.</title>
        <authorList>
            <person name="Van Velzen R."/>
            <person name="Holmer R."/>
            <person name="Bu F."/>
            <person name="Rutten L."/>
            <person name="Van Zeijl A."/>
            <person name="Liu W."/>
            <person name="Santuari L."/>
            <person name="Cao Q."/>
            <person name="Sharma T."/>
            <person name="Shen D."/>
            <person name="Roswanjaya Y."/>
            <person name="Wardhani T."/>
            <person name="Kalhor M.S."/>
            <person name="Jansen J."/>
            <person name="Van den Hoogen J."/>
            <person name="Gungor B."/>
            <person name="Hartog M."/>
            <person name="Hontelez J."/>
            <person name="Verver J."/>
            <person name="Yang W.-C."/>
            <person name="Schijlen E."/>
            <person name="Repin R."/>
            <person name="Schilthuizen M."/>
            <person name="Schranz E."/>
            <person name="Heidstra R."/>
            <person name="Miyata K."/>
            <person name="Fedorova E."/>
            <person name="Kohlen W."/>
            <person name="Bisseling T."/>
            <person name="Smit S."/>
            <person name="Geurts R."/>
        </authorList>
    </citation>
    <scope>NUCLEOTIDE SEQUENCE [LARGE SCALE GENOMIC DNA]</scope>
    <source>
        <strain evidence="3">cv. WU1-14</strain>
    </source>
</reference>
<organism evidence="2 3">
    <name type="scientific">Parasponia andersonii</name>
    <name type="common">Sponia andersonii</name>
    <dbReference type="NCBI Taxonomy" id="3476"/>
    <lineage>
        <taxon>Eukaryota</taxon>
        <taxon>Viridiplantae</taxon>
        <taxon>Streptophyta</taxon>
        <taxon>Embryophyta</taxon>
        <taxon>Tracheophyta</taxon>
        <taxon>Spermatophyta</taxon>
        <taxon>Magnoliopsida</taxon>
        <taxon>eudicotyledons</taxon>
        <taxon>Gunneridae</taxon>
        <taxon>Pentapetalae</taxon>
        <taxon>rosids</taxon>
        <taxon>fabids</taxon>
        <taxon>Rosales</taxon>
        <taxon>Cannabaceae</taxon>
        <taxon>Parasponia</taxon>
    </lineage>
</organism>
<evidence type="ECO:0000256" key="1">
    <source>
        <dbReference type="SAM" id="SignalP"/>
    </source>
</evidence>
<dbReference type="EMBL" id="JXTB01000758">
    <property type="protein sequence ID" value="PON33094.1"/>
    <property type="molecule type" value="Genomic_DNA"/>
</dbReference>